<evidence type="ECO:0000313" key="2">
    <source>
        <dbReference type="Proteomes" id="UP001281147"/>
    </source>
</evidence>
<proteinExistence type="predicted"/>
<name>A0ACC3N6G8_9PEZI</name>
<dbReference type="Proteomes" id="UP001281147">
    <property type="component" value="Unassembled WGS sequence"/>
</dbReference>
<reference evidence="1" key="1">
    <citation type="submission" date="2023-07" db="EMBL/GenBank/DDBJ databases">
        <title>Black Yeasts Isolated from many extreme environments.</title>
        <authorList>
            <person name="Coleine C."/>
            <person name="Stajich J.E."/>
            <person name="Selbmann L."/>
        </authorList>
    </citation>
    <scope>NUCLEOTIDE SEQUENCE</scope>
    <source>
        <strain evidence="1">CCFEE 5714</strain>
    </source>
</reference>
<dbReference type="EMBL" id="JAUTXU010000093">
    <property type="protein sequence ID" value="KAK3709388.1"/>
    <property type="molecule type" value="Genomic_DNA"/>
</dbReference>
<keyword evidence="2" id="KW-1185">Reference proteome</keyword>
<accession>A0ACC3N6G8</accession>
<organism evidence="1 2">
    <name type="scientific">Vermiconidia calcicola</name>
    <dbReference type="NCBI Taxonomy" id="1690605"/>
    <lineage>
        <taxon>Eukaryota</taxon>
        <taxon>Fungi</taxon>
        <taxon>Dikarya</taxon>
        <taxon>Ascomycota</taxon>
        <taxon>Pezizomycotina</taxon>
        <taxon>Dothideomycetes</taxon>
        <taxon>Dothideomycetidae</taxon>
        <taxon>Mycosphaerellales</taxon>
        <taxon>Extremaceae</taxon>
        <taxon>Vermiconidia</taxon>
    </lineage>
</organism>
<sequence>MASDASKGGFMTELPPIPEDEFCVFGTVFAHPEHADALEAVYAEITRLSAFEPGIIYYCLARDGDDSTIFHFFERYTGRKAFEDHNIQPIIQKLINEDRYIKGVQAKFVKPIMPTAGRGGDKS</sequence>
<evidence type="ECO:0000313" key="1">
    <source>
        <dbReference type="EMBL" id="KAK3709388.1"/>
    </source>
</evidence>
<comment type="caution">
    <text evidence="1">The sequence shown here is derived from an EMBL/GenBank/DDBJ whole genome shotgun (WGS) entry which is preliminary data.</text>
</comment>
<gene>
    <name evidence="1" type="ORF">LTR37_010949</name>
</gene>
<protein>
    <submittedName>
        <fullName evidence="1">Uncharacterized protein</fullName>
    </submittedName>
</protein>